<sequence length="469" mass="53727">MMIKKILFFSILLVSSNLLISQQRLVSFINDLKTTTSNLKDAIPIVNEKTGEIGYFIVDAKNVYGYKLNSEFQVIDKMVSEEKSREYKTLIGSSVSESNSYRVFLTNKNKNKFSSINFSFENKISSSSDFIISSEENFIQTIDRNNQFYLITGSKLNYDIYIYTFDENGVPKKNLIEINIIDNKKNLSIIPILINSGSIKKIEDNTPISIELASEKVKMYSRENLIVFTTDNNNKFTQVFEIDLNTFQSSFNRFNKPIFEGNSTKTNSFLNGDVISTLAVNKENLSIDFLNYKTGELIKNLTVNADETIIFKNTPIIQEGGSFEDYRELEKTKQFLRKISSSNAGISFRKFYDKFHVVIGGYVIQRTNGAMMMPFGGIPIAGIGNVTVFFNPTQLAFNSASNNKATRIECLFDQEFNHFEGIIGKNAFDKMQDYSIKNPGETVFKYKNYFINVDYHLFSNEVIFRKFED</sequence>
<dbReference type="OrthoDB" id="912496at2"/>
<dbReference type="Proteomes" id="UP000237608">
    <property type="component" value="Unassembled WGS sequence"/>
</dbReference>
<accession>A0A2S7WEB5</accession>
<dbReference type="AlphaFoldDB" id="A0A2S7WEB5"/>
<gene>
    <name evidence="1" type="ORF">BTO13_10280</name>
</gene>
<proteinExistence type="predicted"/>
<protein>
    <submittedName>
        <fullName evidence="1">Uncharacterized protein</fullName>
    </submittedName>
</protein>
<name>A0A2S7WEB5_9FLAO</name>
<reference evidence="1 2" key="1">
    <citation type="submission" date="2016-12" db="EMBL/GenBank/DDBJ databases">
        <title>Trade-off between light-utilization and light-protection in marine flavobacteria.</title>
        <authorList>
            <person name="Kumagai Y."/>
            <person name="Yoshizawa S."/>
            <person name="Kogure K."/>
            <person name="Iwasaki W."/>
        </authorList>
    </citation>
    <scope>NUCLEOTIDE SEQUENCE [LARGE SCALE GENOMIC DNA]</scope>
    <source>
        <strain evidence="1 2">KCTC 22729</strain>
    </source>
</reference>
<comment type="caution">
    <text evidence="1">The sequence shown here is derived from an EMBL/GenBank/DDBJ whole genome shotgun (WGS) entry which is preliminary data.</text>
</comment>
<dbReference type="EMBL" id="MSCL01000001">
    <property type="protein sequence ID" value="PQJ75592.1"/>
    <property type="molecule type" value="Genomic_DNA"/>
</dbReference>
<dbReference type="RefSeq" id="WP_105046739.1">
    <property type="nucleotide sequence ID" value="NZ_CP150662.1"/>
</dbReference>
<evidence type="ECO:0000313" key="1">
    <source>
        <dbReference type="EMBL" id="PQJ75592.1"/>
    </source>
</evidence>
<evidence type="ECO:0000313" key="2">
    <source>
        <dbReference type="Proteomes" id="UP000237608"/>
    </source>
</evidence>
<keyword evidence="2" id="KW-1185">Reference proteome</keyword>
<organism evidence="1 2">
    <name type="scientific">Polaribacter gangjinensis</name>
    <dbReference type="NCBI Taxonomy" id="574710"/>
    <lineage>
        <taxon>Bacteria</taxon>
        <taxon>Pseudomonadati</taxon>
        <taxon>Bacteroidota</taxon>
        <taxon>Flavobacteriia</taxon>
        <taxon>Flavobacteriales</taxon>
        <taxon>Flavobacteriaceae</taxon>
    </lineage>
</organism>